<reference evidence="6" key="1">
    <citation type="submission" date="2021-02" db="EMBL/GenBank/DDBJ databases">
        <title>Infant gut strain persistence is associated with maternal origin, phylogeny, and functional potential including surface adhesion and iron acquisition.</title>
        <authorList>
            <person name="Lou Y.C."/>
        </authorList>
    </citation>
    <scope>NUCLEOTIDE SEQUENCE</scope>
    <source>
        <strain evidence="6">L2_039_000G1_dasL2_039_000G1_concoct_11</strain>
    </source>
</reference>
<dbReference type="GO" id="GO:0006355">
    <property type="term" value="P:regulation of DNA-templated transcription"/>
    <property type="evidence" value="ECO:0007669"/>
    <property type="project" value="InterPro"/>
</dbReference>
<dbReference type="PANTHER" id="PTHR44688">
    <property type="entry name" value="DNA-BINDING TRANSCRIPTIONAL ACTIVATOR DEVR_DOSR"/>
    <property type="match status" value="1"/>
</dbReference>
<dbReference type="SUPFAM" id="SSF46894">
    <property type="entry name" value="C-terminal effector domain of the bipartite response regulators"/>
    <property type="match status" value="1"/>
</dbReference>
<feature type="transmembrane region" description="Helical" evidence="4">
    <location>
        <begin position="231"/>
        <end position="252"/>
    </location>
</feature>
<protein>
    <submittedName>
        <fullName evidence="6">Helix-turn-helix transcriptional regulator</fullName>
    </submittedName>
</protein>
<organism evidence="6 7">
    <name type="scientific">Slackia piriformis</name>
    <dbReference type="NCBI Taxonomy" id="626934"/>
    <lineage>
        <taxon>Bacteria</taxon>
        <taxon>Bacillati</taxon>
        <taxon>Actinomycetota</taxon>
        <taxon>Coriobacteriia</taxon>
        <taxon>Eggerthellales</taxon>
        <taxon>Eggerthellaceae</taxon>
        <taxon>Slackia</taxon>
    </lineage>
</organism>
<evidence type="ECO:0000313" key="7">
    <source>
        <dbReference type="Proteomes" id="UP000727506"/>
    </source>
</evidence>
<dbReference type="InterPro" id="IPR016032">
    <property type="entry name" value="Sig_transdc_resp-reg_C-effctor"/>
</dbReference>
<dbReference type="Pfam" id="PF00196">
    <property type="entry name" value="GerE"/>
    <property type="match status" value="1"/>
</dbReference>
<accession>A0A943UUY5</accession>
<dbReference type="GO" id="GO:0003677">
    <property type="term" value="F:DNA binding"/>
    <property type="evidence" value="ECO:0007669"/>
    <property type="project" value="UniProtKB-KW"/>
</dbReference>
<feature type="transmembrane region" description="Helical" evidence="4">
    <location>
        <begin position="150"/>
        <end position="170"/>
    </location>
</feature>
<evidence type="ECO:0000256" key="1">
    <source>
        <dbReference type="ARBA" id="ARBA00023015"/>
    </source>
</evidence>
<evidence type="ECO:0000259" key="5">
    <source>
        <dbReference type="PROSITE" id="PS50043"/>
    </source>
</evidence>
<dbReference type="EMBL" id="JAGZSV010000168">
    <property type="protein sequence ID" value="MBS6941366.1"/>
    <property type="molecule type" value="Genomic_DNA"/>
</dbReference>
<keyword evidence="3" id="KW-0804">Transcription</keyword>
<feature type="transmembrane region" description="Helical" evidence="4">
    <location>
        <begin position="349"/>
        <end position="369"/>
    </location>
</feature>
<feature type="transmembrane region" description="Helical" evidence="4">
    <location>
        <begin position="124"/>
        <end position="144"/>
    </location>
</feature>
<dbReference type="Proteomes" id="UP000727506">
    <property type="component" value="Unassembled WGS sequence"/>
</dbReference>
<gene>
    <name evidence="6" type="ORF">KH142_07835</name>
</gene>
<keyword evidence="1" id="KW-0805">Transcription regulation</keyword>
<feature type="domain" description="HTH luxR-type" evidence="5">
    <location>
        <begin position="417"/>
        <end position="482"/>
    </location>
</feature>
<feature type="transmembrane region" description="Helical" evidence="4">
    <location>
        <begin position="37"/>
        <end position="56"/>
    </location>
</feature>
<keyword evidence="2" id="KW-0238">DNA-binding</keyword>
<feature type="transmembrane region" description="Helical" evidence="4">
    <location>
        <begin position="68"/>
        <end position="88"/>
    </location>
</feature>
<feature type="transmembrane region" description="Helical" evidence="4">
    <location>
        <begin position="94"/>
        <end position="117"/>
    </location>
</feature>
<sequence>MCCLSAWGMRVLALNSFSLWGFDLLPRQALGEQASSSWGASLALSNAVSFFILAVCSALGPARFERSIYPLACASTLSAMACVAGFLLAGPLVFVAAGGALMGFATTCFFFCWLFVFRHEGPSFAQVEIIAGSVLSAVPFIAFFTLDSSAISMTLCILAMATIGFFALEMKGATVRFSVDVDRRQGPRGRLLAVRGLWRACLCCFAVGFMAPVVSGLSDVVFGEMNLADQAFLVHSENVLAALVVGVSWIALKKRPDTVRAFSVLFPLLTTAFLAFLFVPAFRGAVPYIGGVAFVVCSMTVLIESVSAEDGMDGSAGLSYGLRAGVLYAANAFGNFVVGRIGISMLGEASMMLVVVVLLYGCSIVLYFITRKDPREDKGFRTDGTSAEDLREMRGGASSASKESASYDEAFGLASRMIGKQKGLTDRQIEVLALLARGYTVSAAAAALYLSENTVRTHAKKIYAALGIHSKQELIELVAEAAERV</sequence>
<evidence type="ECO:0000256" key="4">
    <source>
        <dbReference type="SAM" id="Phobius"/>
    </source>
</evidence>
<keyword evidence="4" id="KW-1133">Transmembrane helix</keyword>
<feature type="transmembrane region" description="Helical" evidence="4">
    <location>
        <begin position="288"/>
        <end position="308"/>
    </location>
</feature>
<dbReference type="SMART" id="SM00421">
    <property type="entry name" value="HTH_LUXR"/>
    <property type="match status" value="1"/>
</dbReference>
<dbReference type="PANTHER" id="PTHR44688:SF16">
    <property type="entry name" value="DNA-BINDING TRANSCRIPTIONAL ACTIVATOR DEVR_DOSR"/>
    <property type="match status" value="1"/>
</dbReference>
<feature type="transmembrane region" description="Helical" evidence="4">
    <location>
        <begin position="191"/>
        <end position="211"/>
    </location>
</feature>
<name>A0A943UUY5_9ACTN</name>
<dbReference type="CDD" id="cd06170">
    <property type="entry name" value="LuxR_C_like"/>
    <property type="match status" value="1"/>
</dbReference>
<evidence type="ECO:0000313" key="6">
    <source>
        <dbReference type="EMBL" id="MBS6941366.1"/>
    </source>
</evidence>
<dbReference type="InterPro" id="IPR036388">
    <property type="entry name" value="WH-like_DNA-bd_sf"/>
</dbReference>
<dbReference type="Gene3D" id="1.10.10.10">
    <property type="entry name" value="Winged helix-like DNA-binding domain superfamily/Winged helix DNA-binding domain"/>
    <property type="match status" value="1"/>
</dbReference>
<proteinExistence type="predicted"/>
<dbReference type="PRINTS" id="PR00038">
    <property type="entry name" value="HTHLUXR"/>
</dbReference>
<keyword evidence="4" id="KW-0472">Membrane</keyword>
<comment type="caution">
    <text evidence="6">The sequence shown here is derived from an EMBL/GenBank/DDBJ whole genome shotgun (WGS) entry which is preliminary data.</text>
</comment>
<evidence type="ECO:0000256" key="3">
    <source>
        <dbReference type="ARBA" id="ARBA00023163"/>
    </source>
</evidence>
<feature type="transmembrane region" description="Helical" evidence="4">
    <location>
        <begin position="320"/>
        <end position="343"/>
    </location>
</feature>
<dbReference type="PROSITE" id="PS50043">
    <property type="entry name" value="HTH_LUXR_2"/>
    <property type="match status" value="1"/>
</dbReference>
<evidence type="ECO:0000256" key="2">
    <source>
        <dbReference type="ARBA" id="ARBA00023125"/>
    </source>
</evidence>
<feature type="transmembrane region" description="Helical" evidence="4">
    <location>
        <begin position="264"/>
        <end position="282"/>
    </location>
</feature>
<dbReference type="AlphaFoldDB" id="A0A943UUY5"/>
<keyword evidence="4" id="KW-0812">Transmembrane</keyword>
<dbReference type="InterPro" id="IPR000792">
    <property type="entry name" value="Tscrpt_reg_LuxR_C"/>
</dbReference>